<proteinExistence type="inferred from homology"/>
<gene>
    <name evidence="6" type="ORF">CSKR_102877</name>
</gene>
<evidence type="ECO:0000259" key="5">
    <source>
        <dbReference type="PROSITE" id="PS51659"/>
    </source>
</evidence>
<dbReference type="EMBL" id="NIRI02000042">
    <property type="protein sequence ID" value="KAG5451706.1"/>
    <property type="molecule type" value="Genomic_DNA"/>
</dbReference>
<dbReference type="Proteomes" id="UP000286415">
    <property type="component" value="Unassembled WGS sequence"/>
</dbReference>
<dbReference type="PROSITE" id="PS51659">
    <property type="entry name" value="GT23"/>
    <property type="match status" value="1"/>
</dbReference>
<evidence type="ECO:0000256" key="1">
    <source>
        <dbReference type="ARBA" id="ARBA00022676"/>
    </source>
</evidence>
<dbReference type="GO" id="GO:0006487">
    <property type="term" value="P:protein N-linked glycosylation"/>
    <property type="evidence" value="ECO:0007669"/>
    <property type="project" value="TreeGrafter"/>
</dbReference>
<dbReference type="PANTHER" id="PTHR13132">
    <property type="entry name" value="ALPHA- 1,6 -FUCOSYLTRANSFERASE"/>
    <property type="match status" value="1"/>
</dbReference>
<keyword evidence="2 3" id="KW-0808">Transferase</keyword>
<dbReference type="PANTHER" id="PTHR13132:SF29">
    <property type="entry name" value="ALPHA-(1,6)-FUCOSYLTRANSFERASE"/>
    <property type="match status" value="1"/>
</dbReference>
<evidence type="ECO:0000256" key="3">
    <source>
        <dbReference type="PROSITE-ProRule" id="PRU00992"/>
    </source>
</evidence>
<comment type="caution">
    <text evidence="6">The sequence shown here is derived from an EMBL/GenBank/DDBJ whole genome shotgun (WGS) entry which is preliminary data.</text>
</comment>
<dbReference type="AlphaFoldDB" id="A0A8T1MS71"/>
<name>A0A8T1MS71_CLOSI</name>
<dbReference type="CDD" id="cd11300">
    <property type="entry name" value="Fut8_like"/>
    <property type="match status" value="1"/>
</dbReference>
<sequence>MFPSAVERMRYFKTIAFLLVSLWMIVLMYISFGGLHSPRATAEYDAIVRHIDALHKRVLEGSQNLKKTIERLNLPQHAESLAPTGSAGHSHEVLRNRAINFAREIFFAVTGSLKEINQSLADNSQAGRKAVIASLESLRERIDEMTQYLEIDLDGLGRVDHLAENRRRELDRLGELVQKRLQKLQNPTDCSKARLLLVSLTRPCAFGCNVHHLAYCLQLAYASGRTLILTSILTGYGEWWSRNFLPLSSTCSEEAADSSSDTFFEKETTNSPRIVECPYIAHLSHLNWLPPAVPADLAPNLTRLHAAPSVWFIGQLITYLMRPAPQFARILNDTLTSFGLVSPRGTPIAGLHVRRTDKVNTEAAFHSVKEYMFYVERRFRFWDAQQQMMNRHAEWINDAQPHYTSTTPRQVFIATDDPSVLDEARKQYPNYVFLGDSKRAESASVGSRGSSDSITGVALDIMVLSKADYIVCTFSSQVCRISYELMQVRHGDLGDASGLAQSLDDTYYYGGQQQVSPEVIIKDEASGLEPGKHIHVAGNHWNGFARVVDLPGQSNVMVPAYKYRPRVLAVPMGNFDD</sequence>
<dbReference type="InterPro" id="IPR045573">
    <property type="entry name" value="Fut8_N_cat"/>
</dbReference>
<reference evidence="6 7" key="1">
    <citation type="journal article" date="2018" name="Biotechnol. Adv.">
        <title>Improved genomic resources and new bioinformatic workflow for the carcinogenic parasite Clonorchis sinensis: Biotechnological implications.</title>
        <authorList>
            <person name="Wang D."/>
            <person name="Korhonen P.K."/>
            <person name="Gasser R.B."/>
            <person name="Young N.D."/>
        </authorList>
    </citation>
    <scope>NUCLEOTIDE SEQUENCE [LARGE SCALE GENOMIC DNA]</scope>
    <source>
        <strain evidence="6">Cs-k2</strain>
    </source>
</reference>
<evidence type="ECO:0000313" key="7">
    <source>
        <dbReference type="Proteomes" id="UP000286415"/>
    </source>
</evidence>
<organism evidence="6 7">
    <name type="scientific">Clonorchis sinensis</name>
    <name type="common">Chinese liver fluke</name>
    <dbReference type="NCBI Taxonomy" id="79923"/>
    <lineage>
        <taxon>Eukaryota</taxon>
        <taxon>Metazoa</taxon>
        <taxon>Spiralia</taxon>
        <taxon>Lophotrochozoa</taxon>
        <taxon>Platyhelminthes</taxon>
        <taxon>Trematoda</taxon>
        <taxon>Digenea</taxon>
        <taxon>Opisthorchiida</taxon>
        <taxon>Opisthorchiata</taxon>
        <taxon>Opisthorchiidae</taxon>
        <taxon>Clonorchis</taxon>
    </lineage>
</organism>
<feature type="transmembrane region" description="Helical" evidence="4">
    <location>
        <begin position="12"/>
        <end position="32"/>
    </location>
</feature>
<dbReference type="Gene3D" id="3.40.50.11350">
    <property type="match status" value="1"/>
</dbReference>
<protein>
    <submittedName>
        <fullName evidence="6">Alpha-(1,6)-fucosyltransferase</fullName>
    </submittedName>
</protein>
<keyword evidence="7" id="KW-1185">Reference proteome</keyword>
<feature type="region of interest" description="Important for donor substrate binding" evidence="3">
    <location>
        <begin position="354"/>
        <end position="355"/>
    </location>
</feature>
<keyword evidence="1 3" id="KW-0328">Glycosyltransferase</keyword>
<evidence type="ECO:0000256" key="2">
    <source>
        <dbReference type="ARBA" id="ARBA00022679"/>
    </source>
</evidence>
<feature type="domain" description="GT23" evidence="5">
    <location>
        <begin position="192"/>
        <end position="503"/>
    </location>
</feature>
<reference evidence="6 7" key="2">
    <citation type="journal article" date="2021" name="Genomics">
        <title>High-quality reference genome for Clonorchis sinensis.</title>
        <authorList>
            <person name="Young N.D."/>
            <person name="Stroehlein A.J."/>
            <person name="Kinkar L."/>
            <person name="Wang T."/>
            <person name="Sohn W.M."/>
            <person name="Chang B.C.H."/>
            <person name="Kaur P."/>
            <person name="Weisz D."/>
            <person name="Dudchenko O."/>
            <person name="Aiden E.L."/>
            <person name="Korhonen P.K."/>
            <person name="Gasser R.B."/>
        </authorList>
    </citation>
    <scope>NUCLEOTIDE SEQUENCE [LARGE SCALE GENOMIC DNA]</scope>
    <source>
        <strain evidence="6">Cs-k2</strain>
    </source>
</reference>
<dbReference type="InterPro" id="IPR027350">
    <property type="entry name" value="GT23_dom"/>
</dbReference>
<keyword evidence="4" id="KW-0812">Transmembrane</keyword>
<dbReference type="GO" id="GO:0046921">
    <property type="term" value="F:alpha-(1-&gt;6)-fucosyltransferase activity"/>
    <property type="evidence" value="ECO:0007669"/>
    <property type="project" value="TreeGrafter"/>
</dbReference>
<dbReference type="Pfam" id="PF19745">
    <property type="entry name" value="FUT8_N_cat"/>
    <property type="match status" value="1"/>
</dbReference>
<comment type="similarity">
    <text evidence="3">Belongs to the glycosyltransferase 23 family.</text>
</comment>
<evidence type="ECO:0000256" key="4">
    <source>
        <dbReference type="SAM" id="Phobius"/>
    </source>
</evidence>
<keyword evidence="4" id="KW-1133">Transmembrane helix</keyword>
<keyword evidence="4" id="KW-0472">Membrane</keyword>
<dbReference type="OrthoDB" id="6234773at2759"/>
<accession>A0A8T1MS71</accession>
<evidence type="ECO:0000313" key="6">
    <source>
        <dbReference type="EMBL" id="KAG5451706.1"/>
    </source>
</evidence>